<proteinExistence type="predicted"/>
<sequence length="181" mass="21133">MNQILEIMEPYPLEQLTPIEQWLKNTDLTPYFGNNTGRGWKYQFTGSLYIPFTRYLSRLDYKENPEWTEFCERIFPLIEYMRQQISKQRGTEYKPKVAEINILPAGGRILPHVDQASGSDIMERVHLVLYTNHNALFTIDNKTKHFPQGSCFVFDNTVLHDVINDSTMSDRAHLVVDFGLV</sequence>
<accession>A0A6J5LG38</accession>
<evidence type="ECO:0000259" key="1">
    <source>
        <dbReference type="Pfam" id="PF05118"/>
    </source>
</evidence>
<reference evidence="2" key="1">
    <citation type="submission" date="2020-04" db="EMBL/GenBank/DDBJ databases">
        <authorList>
            <person name="Chiriac C."/>
            <person name="Salcher M."/>
            <person name="Ghai R."/>
            <person name="Kavagutti S V."/>
        </authorList>
    </citation>
    <scope>NUCLEOTIDE SEQUENCE</scope>
</reference>
<name>A0A6J5LG38_9CAUD</name>
<protein>
    <submittedName>
        <fullName evidence="2">Aspartyl/asparaginy/proline hydroxylase</fullName>
    </submittedName>
</protein>
<organism evidence="2">
    <name type="scientific">uncultured Caudovirales phage</name>
    <dbReference type="NCBI Taxonomy" id="2100421"/>
    <lineage>
        <taxon>Viruses</taxon>
        <taxon>Duplodnaviria</taxon>
        <taxon>Heunggongvirae</taxon>
        <taxon>Uroviricota</taxon>
        <taxon>Caudoviricetes</taxon>
        <taxon>Peduoviridae</taxon>
        <taxon>Maltschvirus</taxon>
        <taxon>Maltschvirus maltsch</taxon>
    </lineage>
</organism>
<dbReference type="Pfam" id="PF05118">
    <property type="entry name" value="Asp_Arg_Hydrox"/>
    <property type="match status" value="1"/>
</dbReference>
<dbReference type="InterPro" id="IPR007803">
    <property type="entry name" value="Asp/Arg/Pro-Hydrxlase"/>
</dbReference>
<evidence type="ECO:0000313" key="2">
    <source>
        <dbReference type="EMBL" id="CAB4133544.1"/>
    </source>
</evidence>
<dbReference type="Gene3D" id="2.60.120.330">
    <property type="entry name" value="B-lactam Antibiotic, Isopenicillin N Synthase, Chain"/>
    <property type="match status" value="1"/>
</dbReference>
<dbReference type="SUPFAM" id="SSF51197">
    <property type="entry name" value="Clavaminate synthase-like"/>
    <property type="match status" value="1"/>
</dbReference>
<dbReference type="InterPro" id="IPR027443">
    <property type="entry name" value="IPNS-like_sf"/>
</dbReference>
<gene>
    <name evidence="2" type="ORF">UFOVP257_266</name>
</gene>
<feature type="domain" description="Aspartyl/asparaginy/proline hydroxylase" evidence="1">
    <location>
        <begin position="68"/>
        <end position="178"/>
    </location>
</feature>
<dbReference type="EMBL" id="LR796274">
    <property type="protein sequence ID" value="CAB4133544.1"/>
    <property type="molecule type" value="Genomic_DNA"/>
</dbReference>